<dbReference type="Proteomes" id="UP000192578">
    <property type="component" value="Unassembled WGS sequence"/>
</dbReference>
<evidence type="ECO:0000256" key="7">
    <source>
        <dbReference type="ARBA" id="ARBA00022989"/>
    </source>
</evidence>
<keyword evidence="3" id="KW-0328">Glycosyltransferase</keyword>
<evidence type="ECO:0000256" key="3">
    <source>
        <dbReference type="ARBA" id="ARBA00022676"/>
    </source>
</evidence>
<keyword evidence="6" id="KW-0735">Signal-anchor</keyword>
<dbReference type="OrthoDB" id="6238971at2759"/>
<keyword evidence="8" id="KW-0472">Membrane</keyword>
<organism evidence="13 14">
    <name type="scientific">Hypsibius exemplaris</name>
    <name type="common">Freshwater tardigrade</name>
    <dbReference type="NCBI Taxonomy" id="2072580"/>
    <lineage>
        <taxon>Eukaryota</taxon>
        <taxon>Metazoa</taxon>
        <taxon>Ecdysozoa</taxon>
        <taxon>Tardigrada</taxon>
        <taxon>Eutardigrada</taxon>
        <taxon>Parachela</taxon>
        <taxon>Hypsibioidea</taxon>
        <taxon>Hypsibiidae</taxon>
        <taxon>Hypsibius</taxon>
    </lineage>
</organism>
<evidence type="ECO:0000313" key="13">
    <source>
        <dbReference type="EMBL" id="OQV22672.1"/>
    </source>
</evidence>
<dbReference type="PANTHER" id="PTHR46012:SF2">
    <property type="entry name" value="IP22168P"/>
    <property type="match status" value="1"/>
</dbReference>
<evidence type="ECO:0000256" key="8">
    <source>
        <dbReference type="ARBA" id="ARBA00023136"/>
    </source>
</evidence>
<keyword evidence="7" id="KW-1133">Transmembrane helix</keyword>
<evidence type="ECO:0000256" key="5">
    <source>
        <dbReference type="ARBA" id="ARBA00022692"/>
    </source>
</evidence>
<dbReference type="Gene3D" id="3.90.550.10">
    <property type="entry name" value="Spore Coat Polysaccharide Biosynthesis Protein SpsA, Chain A"/>
    <property type="match status" value="1"/>
</dbReference>
<dbReference type="EMBL" id="MTYJ01000016">
    <property type="protein sequence ID" value="OQV22672.1"/>
    <property type="molecule type" value="Genomic_DNA"/>
</dbReference>
<dbReference type="InterPro" id="IPR002495">
    <property type="entry name" value="Glyco_trans_8"/>
</dbReference>
<evidence type="ECO:0000256" key="11">
    <source>
        <dbReference type="ARBA" id="ARBA00038854"/>
    </source>
</evidence>
<evidence type="ECO:0000256" key="12">
    <source>
        <dbReference type="ARBA" id="ARBA00049181"/>
    </source>
</evidence>
<accession>A0A1W0X5S6</accession>
<dbReference type="InterPro" id="IPR051993">
    <property type="entry name" value="Glycosyltransferase_8"/>
</dbReference>
<keyword evidence="4" id="KW-0808">Transferase</keyword>
<gene>
    <name evidence="13" type="ORF">BV898_03497</name>
</gene>
<evidence type="ECO:0000256" key="1">
    <source>
        <dbReference type="ARBA" id="ARBA00004606"/>
    </source>
</evidence>
<dbReference type="SUPFAM" id="SSF53448">
    <property type="entry name" value="Nucleotide-diphospho-sugar transferases"/>
    <property type="match status" value="1"/>
</dbReference>
<evidence type="ECO:0000256" key="2">
    <source>
        <dbReference type="ARBA" id="ARBA00006351"/>
    </source>
</evidence>
<keyword evidence="5" id="KW-0812">Transmembrane</keyword>
<evidence type="ECO:0000256" key="6">
    <source>
        <dbReference type="ARBA" id="ARBA00022968"/>
    </source>
</evidence>
<comment type="similarity">
    <text evidence="2">Belongs to the glycosyltransferase 8 family.</text>
</comment>
<evidence type="ECO:0000256" key="9">
    <source>
        <dbReference type="ARBA" id="ARBA00023180"/>
    </source>
</evidence>
<comment type="subcellular location">
    <subcellularLocation>
        <location evidence="1">Membrane</location>
        <topology evidence="1">Single-pass type II membrane protein</topology>
    </subcellularLocation>
</comment>
<name>A0A1W0X5S6_HYPEX</name>
<comment type="function">
    <text evidence="10">Glycosyltransferase which elongates the O-linked glucose attached to EGF-like repeats in the extracellular domain of Notch proteins by catalyzing the addition of xylose.</text>
</comment>
<keyword evidence="14" id="KW-1185">Reference proteome</keyword>
<evidence type="ECO:0000313" key="14">
    <source>
        <dbReference type="Proteomes" id="UP000192578"/>
    </source>
</evidence>
<dbReference type="AlphaFoldDB" id="A0A1W0X5S6"/>
<proteinExistence type="inferred from homology"/>
<evidence type="ECO:0000256" key="10">
    <source>
        <dbReference type="ARBA" id="ARBA00037301"/>
    </source>
</evidence>
<dbReference type="EC" id="2.4.2.42" evidence="11"/>
<dbReference type="GO" id="GO:0140563">
    <property type="term" value="F:UDP-D-xylose:beta-D-glucoside alpha-1,3-D-xylosyltransferase activity"/>
    <property type="evidence" value="ECO:0007669"/>
    <property type="project" value="UniProtKB-EC"/>
</dbReference>
<comment type="caution">
    <text evidence="13">The sequence shown here is derived from an EMBL/GenBank/DDBJ whole genome shotgun (WGS) entry which is preliminary data.</text>
</comment>
<dbReference type="GO" id="GO:0016020">
    <property type="term" value="C:membrane"/>
    <property type="evidence" value="ECO:0007669"/>
    <property type="project" value="UniProtKB-SubCell"/>
</dbReference>
<sequence>MSHLLYTHSFSPVHTSSINIAVCGYGKRIFPSLNAVKSNVISSRGHVRVNIYLFMEKEYQDFFRRSYHDHFGAFAGHKNVHLFVMTEIGNRGHDSTEDDRMWQSCTTLPLFLPDVFTNDVGSVIYMDADMLFLAPVDDLWEQFSLMNANQAIGMANHTGLKLTGPSNRKAYASFDARFVDLNHGVILMDLTRLRSFQFTQRLRDIYVKYQPIYQFPNPNLNLLHIYLHLYPEQLFLLDCSWNYRSSHCLNEISYCLSATGQRCTPAAGKRVHLYDE</sequence>
<protein>
    <recommendedName>
        <fullName evidence="11">UDP-D-xylose:beta-D-glucoside alpha-1,3-D-xylosyltransferase</fullName>
        <ecNumber evidence="11">2.4.2.42</ecNumber>
    </recommendedName>
</protein>
<keyword evidence="9" id="KW-0325">Glycoprotein</keyword>
<dbReference type="GO" id="GO:0016266">
    <property type="term" value="P:protein O-linked glycosylation via N-acetyl-galactosamine"/>
    <property type="evidence" value="ECO:0007669"/>
    <property type="project" value="TreeGrafter"/>
</dbReference>
<dbReference type="Pfam" id="PF01501">
    <property type="entry name" value="Glyco_transf_8"/>
    <property type="match status" value="1"/>
</dbReference>
<evidence type="ECO:0000256" key="4">
    <source>
        <dbReference type="ARBA" id="ARBA00022679"/>
    </source>
</evidence>
<reference evidence="14" key="1">
    <citation type="submission" date="2017-01" db="EMBL/GenBank/DDBJ databases">
        <title>Comparative genomics of anhydrobiosis in the tardigrade Hypsibius dujardini.</title>
        <authorList>
            <person name="Yoshida Y."/>
            <person name="Koutsovoulos G."/>
            <person name="Laetsch D."/>
            <person name="Stevens L."/>
            <person name="Kumar S."/>
            <person name="Horikawa D."/>
            <person name="Ishino K."/>
            <person name="Komine S."/>
            <person name="Tomita M."/>
            <person name="Blaxter M."/>
            <person name="Arakawa K."/>
        </authorList>
    </citation>
    <scope>NUCLEOTIDE SEQUENCE [LARGE SCALE GENOMIC DNA]</scope>
    <source>
        <strain evidence="14">Z151</strain>
    </source>
</reference>
<dbReference type="PANTHER" id="PTHR46012">
    <property type="entry name" value="IP22168P"/>
    <property type="match status" value="1"/>
</dbReference>
<dbReference type="InterPro" id="IPR029044">
    <property type="entry name" value="Nucleotide-diphossugar_trans"/>
</dbReference>
<comment type="catalytic activity">
    <reaction evidence="12">
        <text>3-O-(beta-D-glucosyl)-L-seryl-[EGF-like domain protein] + UDP-alpha-D-xylose = 3-O-[alpha-D-xylosyl-(1-&gt;3)-beta-D-glucosyl]-L-seryl-[EGF-like domain protein] + UDP + H(+)</text>
        <dbReference type="Rhea" id="RHEA:56064"/>
        <dbReference type="Rhea" id="RHEA-COMP:14610"/>
        <dbReference type="Rhea" id="RHEA-COMP:14611"/>
        <dbReference type="ChEBI" id="CHEBI:15378"/>
        <dbReference type="ChEBI" id="CHEBI:57632"/>
        <dbReference type="ChEBI" id="CHEBI:58223"/>
        <dbReference type="ChEBI" id="CHEBI:140575"/>
        <dbReference type="ChEBI" id="CHEBI:140576"/>
        <dbReference type="EC" id="2.4.2.42"/>
    </reaction>
</comment>